<evidence type="ECO:0000313" key="2">
    <source>
        <dbReference type="Proteomes" id="UP001163603"/>
    </source>
</evidence>
<dbReference type="Proteomes" id="UP001163603">
    <property type="component" value="Chromosome 9"/>
</dbReference>
<name>A0ACC0Y067_9ROSI</name>
<evidence type="ECO:0000313" key="1">
    <source>
        <dbReference type="EMBL" id="KAJ0027802.1"/>
    </source>
</evidence>
<sequence length="875" mass="97297">MRNLLSWFFLIIFLANCFGTDVVSVSGQCQSDQQLQLLQRKSGLVFDTTLSVNLALWNHSTDCCHWSGVGCDEAGRVISLNLSNESISGGIENATGLFGLQHLKSLNLAYNRFDGTQIPSSTSPLKVESPNLSNFPLKLEIPKSSTFPLKLKIPTTSLLKLKISNLSLLIQNFTQLRELYLDGVNISAHGSEWCKALSSSLPNLQVLSLSSCFLSGPITSSFAKLRSLSVIRSDQNNLSSPVPKVLAEFMNLTSLRLRNCGLRGTFPQNILQLATLEHLDLSNKIFLQGSLPNFPQNQCHRTLMLTFTNFSGILPDSIANLNNLSRIELSNCNFTGAIPTSMANRTEIVYLDLSFNRFTGPIPSFHRSKNLSYLDLSRNQLTGAIPSNWEQLQNLVYVDLSLNSLNGSIPPSLFNILSLQKLQLANNQIEGQVPVFPDASSSLLDTLDLSGNRLEGPIPMSVFELRDLEILILSSNKLIGTIRLDTIQGLRNLTKLELSYNRLVVNASESIKTIYFRPLSNQISGEVPNWIWEVGNGFGGLAYLNLSHNLLMGLQEPYNLSNLIVLDLDFNQLQGEIPKPPQFAIYVDYSRNFFTSIPADIGTFPPVTVFFSFSNNSLTGVIPESMCNATYLQVLDLSDNSLNGIIPTCLIERFPHLWVLNLRRNNLTGTIPDAFRGNCGLQTLNLNGNQLGGRVPKTLANCKMLEVIDLGNNQITDNFPRWLKEISSFRVLVLRSNKFYGKIGCPEIHGNWSMLQIVDLAYNDFGGKLPAICLTTWKAMMSDEDKAESNIIHLQYELLGVSHLYYQDTVTVTVKGLEVELQKILTIFTSIDLSSNKFEGPIPEEVGQFKSLYALSTSRNALRDPYHHVVGYLSM</sequence>
<keyword evidence="2" id="KW-1185">Reference proteome</keyword>
<gene>
    <name evidence="1" type="ORF">Pint_34907</name>
</gene>
<proteinExistence type="predicted"/>
<reference evidence="2" key="1">
    <citation type="journal article" date="2023" name="G3 (Bethesda)">
        <title>Genome assembly and association tests identify interacting loci associated with vigor, precocity, and sex in interspecific pistachio rootstocks.</title>
        <authorList>
            <person name="Palmer W."/>
            <person name="Jacygrad E."/>
            <person name="Sagayaradj S."/>
            <person name="Cavanaugh K."/>
            <person name="Han R."/>
            <person name="Bertier L."/>
            <person name="Beede B."/>
            <person name="Kafkas S."/>
            <person name="Golino D."/>
            <person name="Preece J."/>
            <person name="Michelmore R."/>
        </authorList>
    </citation>
    <scope>NUCLEOTIDE SEQUENCE [LARGE SCALE GENOMIC DNA]</scope>
</reference>
<accession>A0ACC0Y067</accession>
<comment type="caution">
    <text evidence="1">The sequence shown here is derived from an EMBL/GenBank/DDBJ whole genome shotgun (WGS) entry which is preliminary data.</text>
</comment>
<dbReference type="EMBL" id="CM047744">
    <property type="protein sequence ID" value="KAJ0027802.1"/>
    <property type="molecule type" value="Genomic_DNA"/>
</dbReference>
<organism evidence="1 2">
    <name type="scientific">Pistacia integerrima</name>
    <dbReference type="NCBI Taxonomy" id="434235"/>
    <lineage>
        <taxon>Eukaryota</taxon>
        <taxon>Viridiplantae</taxon>
        <taxon>Streptophyta</taxon>
        <taxon>Embryophyta</taxon>
        <taxon>Tracheophyta</taxon>
        <taxon>Spermatophyta</taxon>
        <taxon>Magnoliopsida</taxon>
        <taxon>eudicotyledons</taxon>
        <taxon>Gunneridae</taxon>
        <taxon>Pentapetalae</taxon>
        <taxon>rosids</taxon>
        <taxon>malvids</taxon>
        <taxon>Sapindales</taxon>
        <taxon>Anacardiaceae</taxon>
        <taxon>Pistacia</taxon>
    </lineage>
</organism>
<protein>
    <submittedName>
        <fullName evidence="1">Uncharacterized protein</fullName>
    </submittedName>
</protein>